<accession>A0A2U3EE17</accession>
<reference evidence="2" key="3">
    <citation type="submission" date="2023-11" db="EMBL/GenBank/DDBJ databases">
        <authorList>
            <person name="Beijen E."/>
            <person name="Ohm R.A."/>
        </authorList>
    </citation>
    <scope>NUCLEOTIDE SEQUENCE</scope>
    <source>
        <strain evidence="2">CBS 150709</strain>
    </source>
</reference>
<evidence type="ECO:0000313" key="4">
    <source>
        <dbReference type="Proteomes" id="UP000245956"/>
    </source>
</evidence>
<evidence type="ECO:0000313" key="3">
    <source>
        <dbReference type="EMBL" id="PWI72690.1"/>
    </source>
</evidence>
<protein>
    <submittedName>
        <fullName evidence="3">Uncharacterized protein</fullName>
    </submittedName>
</protein>
<dbReference type="EMBL" id="LCWV01000005">
    <property type="protein sequence ID" value="PWI72690.1"/>
    <property type="molecule type" value="Genomic_DNA"/>
</dbReference>
<reference evidence="3 4" key="2">
    <citation type="journal article" date="2016" name="Front. Microbiol.">
        <title>Genome and transcriptome sequences reveal the specific parasitism of the nematophagous Purpureocillium lilacinum 36-1.</title>
        <authorList>
            <person name="Xie J."/>
            <person name="Li S."/>
            <person name="Mo C."/>
            <person name="Xiao X."/>
            <person name="Peng D."/>
            <person name="Wang G."/>
            <person name="Xiao Y."/>
        </authorList>
    </citation>
    <scope>NUCLEOTIDE SEQUENCE [LARGE SCALE GENOMIC DNA]</scope>
    <source>
        <strain evidence="3 4">36-1</strain>
    </source>
</reference>
<organism evidence="3 4">
    <name type="scientific">Purpureocillium lilacinum</name>
    <name type="common">Paecilomyces lilacinus</name>
    <dbReference type="NCBI Taxonomy" id="33203"/>
    <lineage>
        <taxon>Eukaryota</taxon>
        <taxon>Fungi</taxon>
        <taxon>Dikarya</taxon>
        <taxon>Ascomycota</taxon>
        <taxon>Pezizomycotina</taxon>
        <taxon>Sordariomycetes</taxon>
        <taxon>Hypocreomycetidae</taxon>
        <taxon>Hypocreales</taxon>
        <taxon>Ophiocordycipitaceae</taxon>
        <taxon>Purpureocillium</taxon>
    </lineage>
</organism>
<feature type="compositionally biased region" description="Basic and acidic residues" evidence="1">
    <location>
        <begin position="16"/>
        <end position="25"/>
    </location>
</feature>
<sequence>MDQVTSVPGQYLLTKRHGEGEERPKAGRRPVTCRTPPPPPLCPTAASLSLLSRPYRPWPPTHRPQPRDPLTFETNKRTDKRTDKRAIVRPLPPPLQHRTCPGATAIHRDEAPVVSPAAIPACICFQFATSPPVTPT</sequence>
<feature type="region of interest" description="Disordered" evidence="1">
    <location>
        <begin position="1"/>
        <end position="101"/>
    </location>
</feature>
<dbReference type="Proteomes" id="UP001287286">
    <property type="component" value="Unassembled WGS sequence"/>
</dbReference>
<dbReference type="EMBL" id="JAWRVI010000010">
    <property type="protein sequence ID" value="KAK4091774.1"/>
    <property type="molecule type" value="Genomic_DNA"/>
</dbReference>
<comment type="caution">
    <text evidence="3">The sequence shown here is derived from an EMBL/GenBank/DDBJ whole genome shotgun (WGS) entry which is preliminary data.</text>
</comment>
<evidence type="ECO:0000313" key="5">
    <source>
        <dbReference type="Proteomes" id="UP001287286"/>
    </source>
</evidence>
<name>A0A2U3EE17_PURLI</name>
<reference evidence="2 5" key="4">
    <citation type="journal article" date="2024" name="Microbiol. Resour. Announc.">
        <title>Genome annotations for the ascomycete fungi Trichoderma harzianum, Trichoderma aggressivum, and Purpureocillium lilacinum.</title>
        <authorList>
            <person name="Beijen E.P.W."/>
            <person name="Ohm R.A."/>
        </authorList>
    </citation>
    <scope>NUCLEOTIDE SEQUENCE [LARGE SCALE GENOMIC DNA]</scope>
    <source>
        <strain evidence="2 5">CBS 150709</strain>
    </source>
</reference>
<feature type="compositionally biased region" description="Basic and acidic residues" evidence="1">
    <location>
        <begin position="74"/>
        <end position="86"/>
    </location>
</feature>
<evidence type="ECO:0000256" key="1">
    <source>
        <dbReference type="SAM" id="MobiDB-lite"/>
    </source>
</evidence>
<dbReference type="AlphaFoldDB" id="A0A2U3EE17"/>
<feature type="compositionally biased region" description="Low complexity" evidence="1">
    <location>
        <begin position="43"/>
        <end position="52"/>
    </location>
</feature>
<reference evidence="3" key="1">
    <citation type="submission" date="2015-05" db="EMBL/GenBank/DDBJ databases">
        <authorList>
            <person name="Wang D.B."/>
            <person name="Wang M."/>
        </authorList>
    </citation>
    <scope>NUCLEOTIDE SEQUENCE</scope>
    <source>
        <strain evidence="3">36-1</strain>
    </source>
</reference>
<evidence type="ECO:0000313" key="2">
    <source>
        <dbReference type="EMBL" id="KAK4091774.1"/>
    </source>
</evidence>
<gene>
    <name evidence="3" type="ORF">PCL_09705</name>
    <name evidence="2" type="ORF">Purlil1_3613</name>
</gene>
<proteinExistence type="predicted"/>
<dbReference type="Proteomes" id="UP000245956">
    <property type="component" value="Unassembled WGS sequence"/>
</dbReference>
<keyword evidence="5" id="KW-1185">Reference proteome</keyword>